<organism evidence="1 2">
    <name type="scientific">Nocardia suismassiliense</name>
    <dbReference type="NCBI Taxonomy" id="2077092"/>
    <lineage>
        <taxon>Bacteria</taxon>
        <taxon>Bacillati</taxon>
        <taxon>Actinomycetota</taxon>
        <taxon>Actinomycetes</taxon>
        <taxon>Mycobacteriales</taxon>
        <taxon>Nocardiaceae</taxon>
        <taxon>Nocardia</taxon>
    </lineage>
</organism>
<comment type="caution">
    <text evidence="1">The sequence shown here is derived from an EMBL/GenBank/DDBJ whole genome shotgun (WGS) entry which is preliminary data.</text>
</comment>
<gene>
    <name evidence="1" type="ORF">ACFYV7_31640</name>
</gene>
<sequence>MVMLILPSVVVVKPSGLGIVVIVGDVDALGCALGFPSITPPHAVTAITTELSIIAKTAGQPRARADASC</sequence>
<evidence type="ECO:0000313" key="2">
    <source>
        <dbReference type="Proteomes" id="UP001601948"/>
    </source>
</evidence>
<dbReference type="EMBL" id="JBIAPI010000010">
    <property type="protein sequence ID" value="MFF3227388.1"/>
    <property type="molecule type" value="Genomic_DNA"/>
</dbReference>
<keyword evidence="2" id="KW-1185">Reference proteome</keyword>
<evidence type="ECO:0000313" key="1">
    <source>
        <dbReference type="EMBL" id="MFF3227388.1"/>
    </source>
</evidence>
<proteinExistence type="predicted"/>
<name>A0ABW6R3L5_9NOCA</name>
<reference evidence="1 2" key="1">
    <citation type="submission" date="2024-10" db="EMBL/GenBank/DDBJ databases">
        <title>The Natural Products Discovery Center: Release of the First 8490 Sequenced Strains for Exploring Actinobacteria Biosynthetic Diversity.</title>
        <authorList>
            <person name="Kalkreuter E."/>
            <person name="Kautsar S.A."/>
            <person name="Yang D."/>
            <person name="Bader C.D."/>
            <person name="Teijaro C.N."/>
            <person name="Fluegel L."/>
            <person name="Davis C.M."/>
            <person name="Simpson J.R."/>
            <person name="Lauterbach L."/>
            <person name="Steele A.D."/>
            <person name="Gui C."/>
            <person name="Meng S."/>
            <person name="Li G."/>
            <person name="Viehrig K."/>
            <person name="Ye F."/>
            <person name="Su P."/>
            <person name="Kiefer A.F."/>
            <person name="Nichols A."/>
            <person name="Cepeda A.J."/>
            <person name="Yan W."/>
            <person name="Fan B."/>
            <person name="Jiang Y."/>
            <person name="Adhikari A."/>
            <person name="Zheng C.-J."/>
            <person name="Schuster L."/>
            <person name="Cowan T.M."/>
            <person name="Smanski M.J."/>
            <person name="Chevrette M.G."/>
            <person name="De Carvalho L.P.S."/>
            <person name="Shen B."/>
        </authorList>
    </citation>
    <scope>NUCLEOTIDE SEQUENCE [LARGE SCALE GENOMIC DNA]</scope>
    <source>
        <strain evidence="1 2">NPDC003040</strain>
    </source>
</reference>
<dbReference type="RefSeq" id="WP_387723401.1">
    <property type="nucleotide sequence ID" value="NZ_JBIAPI010000010.1"/>
</dbReference>
<dbReference type="Proteomes" id="UP001601948">
    <property type="component" value="Unassembled WGS sequence"/>
</dbReference>
<accession>A0ABW6R3L5</accession>
<protein>
    <submittedName>
        <fullName evidence="1">Uncharacterized protein</fullName>
    </submittedName>
</protein>